<dbReference type="Pfam" id="PF01753">
    <property type="entry name" value="zf-MYND"/>
    <property type="match status" value="1"/>
</dbReference>
<dbReference type="InterPro" id="IPR011016">
    <property type="entry name" value="Znf_RING-CH"/>
</dbReference>
<proteinExistence type="predicted"/>
<dbReference type="InterPro" id="IPR013083">
    <property type="entry name" value="Znf_RING/FYVE/PHD"/>
</dbReference>
<dbReference type="PANTHER" id="PTHR46082:SF6">
    <property type="entry name" value="AAA+ ATPASE DOMAIN-CONTAINING PROTEIN-RELATED"/>
    <property type="match status" value="1"/>
</dbReference>
<dbReference type="Gene3D" id="6.10.140.2220">
    <property type="match status" value="1"/>
</dbReference>
<dbReference type="GO" id="GO:0008270">
    <property type="term" value="F:zinc ion binding"/>
    <property type="evidence" value="ECO:0007669"/>
    <property type="project" value="UniProtKB-KW"/>
</dbReference>
<name>A0A8J2WZ80_9STRA</name>
<dbReference type="SUPFAM" id="SSF144232">
    <property type="entry name" value="HIT/MYND zinc finger-like"/>
    <property type="match status" value="1"/>
</dbReference>
<dbReference type="Pfam" id="PF13424">
    <property type="entry name" value="TPR_12"/>
    <property type="match status" value="1"/>
</dbReference>
<keyword evidence="2 4" id="KW-0863">Zinc-finger</keyword>
<evidence type="ECO:0000256" key="2">
    <source>
        <dbReference type="ARBA" id="ARBA00022771"/>
    </source>
</evidence>
<dbReference type="Pfam" id="PF12906">
    <property type="entry name" value="RINGv"/>
    <property type="match status" value="1"/>
</dbReference>
<dbReference type="SUPFAM" id="SSF48452">
    <property type="entry name" value="TPR-like"/>
    <property type="match status" value="1"/>
</dbReference>
<dbReference type="EMBL" id="CAKKNE010000003">
    <property type="protein sequence ID" value="CAH0372010.1"/>
    <property type="molecule type" value="Genomic_DNA"/>
</dbReference>
<dbReference type="AlphaFoldDB" id="A0A8J2WZ80"/>
<dbReference type="PROSITE" id="PS50865">
    <property type="entry name" value="ZF_MYND_2"/>
    <property type="match status" value="1"/>
</dbReference>
<evidence type="ECO:0000256" key="3">
    <source>
        <dbReference type="ARBA" id="ARBA00022833"/>
    </source>
</evidence>
<evidence type="ECO:0000256" key="4">
    <source>
        <dbReference type="PROSITE-ProRule" id="PRU00134"/>
    </source>
</evidence>
<dbReference type="Proteomes" id="UP000789595">
    <property type="component" value="Unassembled WGS sequence"/>
</dbReference>
<evidence type="ECO:0000313" key="6">
    <source>
        <dbReference type="EMBL" id="CAH0372010.1"/>
    </source>
</evidence>
<keyword evidence="1" id="KW-0479">Metal-binding</keyword>
<gene>
    <name evidence="6" type="ORF">PECAL_3P19830</name>
</gene>
<evidence type="ECO:0000313" key="7">
    <source>
        <dbReference type="Proteomes" id="UP000789595"/>
    </source>
</evidence>
<evidence type="ECO:0000256" key="1">
    <source>
        <dbReference type="ARBA" id="ARBA00022723"/>
    </source>
</evidence>
<comment type="caution">
    <text evidence="6">The sequence shown here is derived from an EMBL/GenBank/DDBJ whole genome shotgun (WGS) entry which is preliminary data.</text>
</comment>
<keyword evidence="7" id="KW-1185">Reference proteome</keyword>
<dbReference type="InterPro" id="IPR002893">
    <property type="entry name" value="Znf_MYND"/>
</dbReference>
<dbReference type="OrthoDB" id="59528at2759"/>
<dbReference type="InterPro" id="IPR011990">
    <property type="entry name" value="TPR-like_helical_dom_sf"/>
</dbReference>
<dbReference type="SUPFAM" id="SSF57850">
    <property type="entry name" value="RING/U-box"/>
    <property type="match status" value="1"/>
</dbReference>
<dbReference type="PANTHER" id="PTHR46082">
    <property type="entry name" value="ATP/GTP-BINDING PROTEIN-RELATED"/>
    <property type="match status" value="1"/>
</dbReference>
<organism evidence="6 7">
    <name type="scientific">Pelagomonas calceolata</name>
    <dbReference type="NCBI Taxonomy" id="35677"/>
    <lineage>
        <taxon>Eukaryota</taxon>
        <taxon>Sar</taxon>
        <taxon>Stramenopiles</taxon>
        <taxon>Ochrophyta</taxon>
        <taxon>Pelagophyceae</taxon>
        <taxon>Pelagomonadales</taxon>
        <taxon>Pelagomonadaceae</taxon>
        <taxon>Pelagomonas</taxon>
    </lineage>
</organism>
<dbReference type="Gene3D" id="1.25.40.10">
    <property type="entry name" value="Tetratricopeptide repeat domain"/>
    <property type="match status" value="1"/>
</dbReference>
<feature type="domain" description="MYND-type" evidence="5">
    <location>
        <begin position="6"/>
        <end position="47"/>
    </location>
</feature>
<protein>
    <recommendedName>
        <fullName evidence="5">MYND-type domain-containing protein</fullName>
    </recommendedName>
</protein>
<reference evidence="6" key="1">
    <citation type="submission" date="2021-11" db="EMBL/GenBank/DDBJ databases">
        <authorList>
            <consortium name="Genoscope - CEA"/>
            <person name="William W."/>
        </authorList>
    </citation>
    <scope>NUCLEOTIDE SEQUENCE</scope>
</reference>
<dbReference type="InterPro" id="IPR053137">
    <property type="entry name" value="NLR-like"/>
</dbReference>
<accession>A0A8J2WZ80</accession>
<dbReference type="Gene3D" id="3.30.40.10">
    <property type="entry name" value="Zinc/RING finger domain, C3HC4 (zinc finger)"/>
    <property type="match status" value="1"/>
</dbReference>
<keyword evidence="3" id="KW-0862">Zinc</keyword>
<sequence>MILTQCAVCATDLGLTRGKKCGRCNTRYCGAACQVQHWKEGGHDTLCKTIKRAGGAEQYDANKKYAEAVAVAATACAEDTKGQTCYICTQALHWKTKEGLVRMCACRGTAGFAHVSCLAEQAKILVAEAEENNLDVQSRWKRWHMWRRWDTCRLCEQDYHGVVSCALGWACWKTYVGRPEADDARPWAMTVLGNGLYAASHFEDALSVREALLSTMRRIGADEDILLDAQSNVASAYADLGQLEKALSMERDIYSDSVQLLGEDHLDTSISANNLARTLCELSRFEETKTLLRKTIPVARRTLGEIKDTTLTMRKTFAEALYRDPGATLADLREAVTTLEDTERTARRVFGDAHPITEGTEDELQDARAALYARGLP</sequence>
<evidence type="ECO:0000259" key="5">
    <source>
        <dbReference type="PROSITE" id="PS50865"/>
    </source>
</evidence>